<evidence type="ECO:0000313" key="3">
    <source>
        <dbReference type="Proteomes" id="UP000014136"/>
    </source>
</evidence>
<keyword evidence="3" id="KW-1185">Reference proteome</keyword>
<accession>S0JBM4</accession>
<dbReference type="RefSeq" id="WP_016173834.1">
    <property type="nucleotide sequence ID" value="NZ_KE136389.1"/>
</dbReference>
<protein>
    <recommendedName>
        <fullName evidence="1">Uroporphyrinogen decarboxylase (URO-D) domain-containing protein</fullName>
    </recommendedName>
</protein>
<evidence type="ECO:0000259" key="1">
    <source>
        <dbReference type="Pfam" id="PF01208"/>
    </source>
</evidence>
<dbReference type="AlphaFoldDB" id="S0JBM4"/>
<reference evidence="2 3" key="1">
    <citation type="submission" date="2013-03" db="EMBL/GenBank/DDBJ databases">
        <title>The Genome Sequence of Enterococcus saccharolyticus ATCC_43076 (Illumina only assembly).</title>
        <authorList>
            <consortium name="The Broad Institute Genomics Platform"/>
            <consortium name="The Broad Institute Genome Sequencing Center for Infectious Disease"/>
            <person name="Earl A."/>
            <person name="Russ C."/>
            <person name="Gilmore M."/>
            <person name="Surin D."/>
            <person name="Walker B."/>
            <person name="Young S."/>
            <person name="Zeng Q."/>
            <person name="Gargeya S."/>
            <person name="Fitzgerald M."/>
            <person name="Haas B."/>
            <person name="Abouelleil A."/>
            <person name="Allen A.W."/>
            <person name="Alvarado L."/>
            <person name="Arachchi H.M."/>
            <person name="Berlin A.M."/>
            <person name="Chapman S.B."/>
            <person name="Gainer-Dewar J."/>
            <person name="Goldberg J."/>
            <person name="Griggs A."/>
            <person name="Gujja S."/>
            <person name="Hansen M."/>
            <person name="Howarth C."/>
            <person name="Imamovic A."/>
            <person name="Ireland A."/>
            <person name="Larimer J."/>
            <person name="McCowan C."/>
            <person name="Murphy C."/>
            <person name="Pearson M."/>
            <person name="Poon T.W."/>
            <person name="Priest M."/>
            <person name="Roberts A."/>
            <person name="Saif S."/>
            <person name="Shea T."/>
            <person name="Sisk P."/>
            <person name="Sykes S."/>
            <person name="Wortman J."/>
            <person name="Nusbaum C."/>
            <person name="Birren B."/>
        </authorList>
    </citation>
    <scope>NUCLEOTIDE SEQUENCE [LARGE SCALE GENOMIC DNA]</scope>
    <source>
        <strain evidence="2 3">ATCC 43076</strain>
    </source>
</reference>
<dbReference type="InterPro" id="IPR000257">
    <property type="entry name" value="Uroporphyrinogen_deCOase"/>
</dbReference>
<dbReference type="InterPro" id="IPR052024">
    <property type="entry name" value="Methanogen_methyltrans"/>
</dbReference>
<comment type="caution">
    <text evidence="2">The sequence shown here is derived from an EMBL/GenBank/DDBJ whole genome shotgun (WGS) entry which is preliminary data.</text>
</comment>
<dbReference type="HOGENOM" id="CLU_040933_1_0_9"/>
<dbReference type="Proteomes" id="UP000014136">
    <property type="component" value="Unassembled WGS sequence"/>
</dbReference>
<dbReference type="eggNOG" id="COG0407">
    <property type="taxonomic scope" value="Bacteria"/>
</dbReference>
<proteinExistence type="predicted"/>
<dbReference type="STRING" id="41997.RV16_GL001393"/>
<dbReference type="PANTHER" id="PTHR47099">
    <property type="entry name" value="METHYLCOBAMIDE:COM METHYLTRANSFERASE MTBA"/>
    <property type="match status" value="1"/>
</dbReference>
<dbReference type="OrthoDB" id="9790935at2"/>
<dbReference type="PATRIC" id="fig|1139996.3.peg.12"/>
<dbReference type="InterPro" id="IPR038071">
    <property type="entry name" value="UROD/MetE-like_sf"/>
</dbReference>
<dbReference type="GO" id="GO:0004853">
    <property type="term" value="F:uroporphyrinogen decarboxylase activity"/>
    <property type="evidence" value="ECO:0007669"/>
    <property type="project" value="InterPro"/>
</dbReference>
<name>S0JBM4_9ENTE</name>
<organism evidence="2 3">
    <name type="scientific">Enterococcus saccharolyticus subsp. saccharolyticus ATCC 43076</name>
    <dbReference type="NCBI Taxonomy" id="1139996"/>
    <lineage>
        <taxon>Bacteria</taxon>
        <taxon>Bacillati</taxon>
        <taxon>Bacillota</taxon>
        <taxon>Bacilli</taxon>
        <taxon>Lactobacillales</taxon>
        <taxon>Enterococcaceae</taxon>
        <taxon>Enterococcus</taxon>
    </lineage>
</organism>
<dbReference type="EMBL" id="AHYT01000001">
    <property type="protein sequence ID" value="EOT30319.1"/>
    <property type="molecule type" value="Genomic_DNA"/>
</dbReference>
<dbReference type="GO" id="GO:0006779">
    <property type="term" value="P:porphyrin-containing compound biosynthetic process"/>
    <property type="evidence" value="ECO:0007669"/>
    <property type="project" value="InterPro"/>
</dbReference>
<dbReference type="PANTHER" id="PTHR47099:SF1">
    <property type="entry name" value="METHYLCOBAMIDE:COM METHYLTRANSFERASE MTBA"/>
    <property type="match status" value="1"/>
</dbReference>
<dbReference type="Gene3D" id="3.20.20.210">
    <property type="match status" value="1"/>
</dbReference>
<dbReference type="SUPFAM" id="SSF51726">
    <property type="entry name" value="UROD/MetE-like"/>
    <property type="match status" value="1"/>
</dbReference>
<evidence type="ECO:0000313" key="2">
    <source>
        <dbReference type="EMBL" id="EOT30319.1"/>
    </source>
</evidence>
<sequence>MNKKERFNQVLSGEASQYPLVSSWHHFLEAEYEAEALAEATIQFAQEHDWDWIKINPRAVYLAEAFGNVYDPDDYRDVFPRQLQQRIQTPADVWQVPIVEAATSAPLQEQLQAVKQIRSALPEMPLVQTLFSPLTILLFLTGNTSYVNQTMYGSNAPLDVKKLLETEGAGVHQALDHITETMIDYLKELEKNGIDGVFYAVTGTANEELFAKEIFDEFSLPYDLRVLKAVAGKRLLHTCGEFSQPERFDDYPVDGISWDTYAKGNPDLSVPLKKVKIGGLDHQLFGQDKRETIRQQTDQALKQMEGVPFLLTPNCAVPVNVTPAELQDIKENVERKREKR</sequence>
<gene>
    <name evidence="2" type="ORF">OMQ_00022</name>
</gene>
<dbReference type="Pfam" id="PF01208">
    <property type="entry name" value="URO-D"/>
    <property type="match status" value="1"/>
</dbReference>
<feature type="domain" description="Uroporphyrinogen decarboxylase (URO-D)" evidence="1">
    <location>
        <begin position="23"/>
        <end position="331"/>
    </location>
</feature>